<dbReference type="AlphaFoldDB" id="A0A7X5Y9Y4"/>
<organism evidence="9 10">
    <name type="scientific">Sphingomonas kaistensis</name>
    <dbReference type="NCBI Taxonomy" id="298708"/>
    <lineage>
        <taxon>Bacteria</taxon>
        <taxon>Pseudomonadati</taxon>
        <taxon>Pseudomonadota</taxon>
        <taxon>Alphaproteobacteria</taxon>
        <taxon>Sphingomonadales</taxon>
        <taxon>Sphingomonadaceae</taxon>
        <taxon>Sphingomonas</taxon>
    </lineage>
</organism>
<evidence type="ECO:0000313" key="9">
    <source>
        <dbReference type="EMBL" id="NJC06655.1"/>
    </source>
</evidence>
<name>A0A7X5Y9Y4_9SPHN</name>
<evidence type="ECO:0000256" key="6">
    <source>
        <dbReference type="ARBA" id="ARBA00045885"/>
    </source>
</evidence>
<dbReference type="SUPFAM" id="SSF53474">
    <property type="entry name" value="alpha/beta-Hydrolases"/>
    <property type="match status" value="1"/>
</dbReference>
<evidence type="ECO:0000313" key="10">
    <source>
        <dbReference type="Proteomes" id="UP000558192"/>
    </source>
</evidence>
<keyword evidence="9" id="KW-0031">Aminopeptidase</keyword>
<dbReference type="InterPro" id="IPR002470">
    <property type="entry name" value="Peptidase_S9A"/>
</dbReference>
<feature type="signal peptide" evidence="7">
    <location>
        <begin position="1"/>
        <end position="20"/>
    </location>
</feature>
<dbReference type="Gene3D" id="2.120.10.30">
    <property type="entry name" value="TolB, C-terminal domain"/>
    <property type="match status" value="2"/>
</dbReference>
<comment type="function">
    <text evidence="6">This enzyme catalyzes the hydrolysis of the N-terminal peptide bond of an N-acetylated peptide to generate an N-acetylated amino acid and a peptide with a free N-terminus. It preferentially cleaves off Ac-Ala, Ac-Met and Ac-Ser. Also, involved in the degradation of oxidized and glycated proteins.</text>
</comment>
<feature type="domain" description="Peptidase S9 prolyl oligopeptidase catalytic" evidence="8">
    <location>
        <begin position="426"/>
        <end position="635"/>
    </location>
</feature>
<dbReference type="InterPro" id="IPR002471">
    <property type="entry name" value="Pept_S9_AS"/>
</dbReference>
<proteinExistence type="predicted"/>
<evidence type="ECO:0000256" key="1">
    <source>
        <dbReference type="ARBA" id="ARBA00022801"/>
    </source>
</evidence>
<evidence type="ECO:0000256" key="2">
    <source>
        <dbReference type="ARBA" id="ARBA00022825"/>
    </source>
</evidence>
<keyword evidence="2" id="KW-0720">Serine protease</keyword>
<feature type="chain" id="PRO_5031403064" description="Acyl-peptide hydrolase" evidence="7">
    <location>
        <begin position="21"/>
        <end position="647"/>
    </location>
</feature>
<dbReference type="Proteomes" id="UP000558192">
    <property type="component" value="Unassembled WGS sequence"/>
</dbReference>
<gene>
    <name evidence="9" type="ORF">GGQ97_002448</name>
</gene>
<dbReference type="InterPro" id="IPR011659">
    <property type="entry name" value="WD40"/>
</dbReference>
<protein>
    <recommendedName>
        <fullName evidence="5">Acyl-peptide hydrolase</fullName>
    </recommendedName>
    <alternativeName>
        <fullName evidence="4">Acylaminoacyl-peptidase</fullName>
    </alternativeName>
</protein>
<keyword evidence="9" id="KW-0645">Protease</keyword>
<evidence type="ECO:0000256" key="7">
    <source>
        <dbReference type="SAM" id="SignalP"/>
    </source>
</evidence>
<dbReference type="SUPFAM" id="SSF82171">
    <property type="entry name" value="DPP6 N-terminal domain-like"/>
    <property type="match status" value="1"/>
</dbReference>
<dbReference type="InterPro" id="IPR001375">
    <property type="entry name" value="Peptidase_S9_cat"/>
</dbReference>
<dbReference type="Pfam" id="PF07676">
    <property type="entry name" value="PD40"/>
    <property type="match status" value="3"/>
</dbReference>
<sequence length="647" mass="68942">MRAILLSLMLAGAAPAAVSAQTYRPEDVVKAEPVSLASAQDGKPDIARFLLVRSPRDAVLSADGSRVAWISDVTGSPQIWTMPVSGGFPDQLTYGSGVDWLEPGPAGQWLYGADTDGDERVGMHLLSANGTAERTIVEKSPAFRTFGTWSRDGRRIAYSSTERNGTDFDIYVTDVATGRSRRVYEARGGFYAVAWQPGGDLLAVSETRGGGNDLHLLNVASGTLTPVFRPKDIAEFSSVEWAPNGQGFYLSTNQSSDHHEIAYYDLATRKLRTVARPGFDIGQVALSPDGRYLVWTTIETGFSRLHARDLSTGNDLTVPGLPSGTLGVRFAADRPVLLISANSPTTAGQVMAWDLAGAGLRTLVPTDAPGLDLSKMVTPEAVRFAARDGAPLTGLLYMPAASAAGSKPPVFMRIHGGPSAYATPGFAADVQYYVSRGIAVLDFNYRGSTGQGKAFEALNDRQKKADEVGDLADAVRWLKASGKVDGSRMAVGGGSYGGYLTNQALGTYPDMFVAGVSIVGVSDWVSALEGASPALKASDKLEFGDIADPKVRAFFASLSPINNVAKIKTPMLVMHGANDPRDPVTESDRLVQGIRANGSQVIYLRFPDEGHGISRLANRVHGYRRIARFLEERFGLTSSAGQQAATP</sequence>
<dbReference type="GO" id="GO:0004252">
    <property type="term" value="F:serine-type endopeptidase activity"/>
    <property type="evidence" value="ECO:0007669"/>
    <property type="project" value="InterPro"/>
</dbReference>
<evidence type="ECO:0000256" key="3">
    <source>
        <dbReference type="ARBA" id="ARBA00022990"/>
    </source>
</evidence>
<evidence type="ECO:0000256" key="4">
    <source>
        <dbReference type="ARBA" id="ARBA00032284"/>
    </source>
</evidence>
<dbReference type="RefSeq" id="WP_168070003.1">
    <property type="nucleotide sequence ID" value="NZ_JAATJC010000001.1"/>
</dbReference>
<evidence type="ECO:0000256" key="5">
    <source>
        <dbReference type="ARBA" id="ARBA00032596"/>
    </source>
</evidence>
<evidence type="ECO:0000259" key="8">
    <source>
        <dbReference type="Pfam" id="PF00326"/>
    </source>
</evidence>
<dbReference type="GO" id="GO:0004177">
    <property type="term" value="F:aminopeptidase activity"/>
    <property type="evidence" value="ECO:0007669"/>
    <property type="project" value="UniProtKB-KW"/>
</dbReference>
<dbReference type="PRINTS" id="PR00862">
    <property type="entry name" value="PROLIGOPTASE"/>
</dbReference>
<dbReference type="InterPro" id="IPR029058">
    <property type="entry name" value="AB_hydrolase_fold"/>
</dbReference>
<keyword evidence="1" id="KW-0378">Hydrolase</keyword>
<dbReference type="GO" id="GO:0006508">
    <property type="term" value="P:proteolysis"/>
    <property type="evidence" value="ECO:0007669"/>
    <property type="project" value="InterPro"/>
</dbReference>
<dbReference type="EMBL" id="JAATJC010000001">
    <property type="protein sequence ID" value="NJC06655.1"/>
    <property type="molecule type" value="Genomic_DNA"/>
</dbReference>
<comment type="caution">
    <text evidence="9">The sequence shown here is derived from an EMBL/GenBank/DDBJ whole genome shotgun (WGS) entry which is preliminary data.</text>
</comment>
<keyword evidence="3" id="KW-0007">Acetylation</keyword>
<dbReference type="PROSITE" id="PS00708">
    <property type="entry name" value="PRO_ENDOPEP_SER"/>
    <property type="match status" value="1"/>
</dbReference>
<dbReference type="PANTHER" id="PTHR42776">
    <property type="entry name" value="SERINE PEPTIDASE S9 FAMILY MEMBER"/>
    <property type="match status" value="1"/>
</dbReference>
<dbReference type="Pfam" id="PF00326">
    <property type="entry name" value="Peptidase_S9"/>
    <property type="match status" value="1"/>
</dbReference>
<keyword evidence="7" id="KW-0732">Signal</keyword>
<accession>A0A7X5Y9Y4</accession>
<dbReference type="PANTHER" id="PTHR42776:SF27">
    <property type="entry name" value="DIPEPTIDYL PEPTIDASE FAMILY MEMBER 6"/>
    <property type="match status" value="1"/>
</dbReference>
<dbReference type="InterPro" id="IPR011042">
    <property type="entry name" value="6-blade_b-propeller_TolB-like"/>
</dbReference>
<dbReference type="Gene3D" id="3.40.50.1820">
    <property type="entry name" value="alpha/beta hydrolase"/>
    <property type="match status" value="1"/>
</dbReference>
<keyword evidence="10" id="KW-1185">Reference proteome</keyword>
<reference evidence="9 10" key="1">
    <citation type="submission" date="2020-03" db="EMBL/GenBank/DDBJ databases">
        <title>Genomic Encyclopedia of Type Strains, Phase IV (KMG-IV): sequencing the most valuable type-strain genomes for metagenomic binning, comparative biology and taxonomic classification.</title>
        <authorList>
            <person name="Goeker M."/>
        </authorList>
    </citation>
    <scope>NUCLEOTIDE SEQUENCE [LARGE SCALE GENOMIC DNA]</scope>
    <source>
        <strain evidence="9 10">DSM 16846</strain>
    </source>
</reference>